<evidence type="ECO:0000313" key="3">
    <source>
        <dbReference type="EMBL" id="KAJ6830071.1"/>
    </source>
</evidence>
<comment type="caution">
    <text evidence="3">The sequence shown here is derived from an EMBL/GenBank/DDBJ whole genome shotgun (WGS) entry which is preliminary data.</text>
</comment>
<evidence type="ECO:0000313" key="4">
    <source>
        <dbReference type="Proteomes" id="UP001140949"/>
    </source>
</evidence>
<feature type="region of interest" description="Disordered" evidence="1">
    <location>
        <begin position="1"/>
        <end position="55"/>
    </location>
</feature>
<reference evidence="3" key="1">
    <citation type="journal article" date="2023" name="GigaByte">
        <title>Genome assembly of the bearded iris, Iris pallida Lam.</title>
        <authorList>
            <person name="Bruccoleri R.E."/>
            <person name="Oakeley E.J."/>
            <person name="Faust A.M.E."/>
            <person name="Altorfer M."/>
            <person name="Dessus-Babus S."/>
            <person name="Burckhardt D."/>
            <person name="Oertli M."/>
            <person name="Naumann U."/>
            <person name="Petersen F."/>
            <person name="Wong J."/>
        </authorList>
    </citation>
    <scope>NUCLEOTIDE SEQUENCE</scope>
    <source>
        <strain evidence="3">GSM-AAB239-AS_SAM_17_03QT</strain>
    </source>
</reference>
<dbReference type="AlphaFoldDB" id="A0AAX6GP53"/>
<feature type="compositionally biased region" description="Pro residues" evidence="1">
    <location>
        <begin position="1"/>
        <end position="12"/>
    </location>
</feature>
<accession>A0AAX6GP53</accession>
<proteinExistence type="predicted"/>
<gene>
    <name evidence="3" type="ORF">M6B38_125980</name>
    <name evidence="2" type="ORF">M6B38_164865</name>
</gene>
<evidence type="ECO:0000313" key="2">
    <source>
        <dbReference type="EMBL" id="KAJ6809143.1"/>
    </source>
</evidence>
<evidence type="ECO:0000256" key="1">
    <source>
        <dbReference type="SAM" id="MobiDB-lite"/>
    </source>
</evidence>
<protein>
    <submittedName>
        <fullName evidence="3">Vegetative cell wall protein gp1-like</fullName>
    </submittedName>
</protein>
<organism evidence="3 4">
    <name type="scientific">Iris pallida</name>
    <name type="common">Sweet iris</name>
    <dbReference type="NCBI Taxonomy" id="29817"/>
    <lineage>
        <taxon>Eukaryota</taxon>
        <taxon>Viridiplantae</taxon>
        <taxon>Streptophyta</taxon>
        <taxon>Embryophyta</taxon>
        <taxon>Tracheophyta</taxon>
        <taxon>Spermatophyta</taxon>
        <taxon>Magnoliopsida</taxon>
        <taxon>Liliopsida</taxon>
        <taxon>Asparagales</taxon>
        <taxon>Iridaceae</taxon>
        <taxon>Iridoideae</taxon>
        <taxon>Irideae</taxon>
        <taxon>Iris</taxon>
    </lineage>
</organism>
<dbReference type="Proteomes" id="UP001140949">
    <property type="component" value="Unassembled WGS sequence"/>
</dbReference>
<keyword evidence="4" id="KW-1185">Reference proteome</keyword>
<name>A0AAX6GP53_IRIPA</name>
<dbReference type="EMBL" id="JANAVB010017998">
    <property type="protein sequence ID" value="KAJ6830071.1"/>
    <property type="molecule type" value="Genomic_DNA"/>
</dbReference>
<reference evidence="3" key="2">
    <citation type="submission" date="2023-04" db="EMBL/GenBank/DDBJ databases">
        <authorList>
            <person name="Bruccoleri R.E."/>
            <person name="Oakeley E.J."/>
            <person name="Faust A.-M."/>
            <person name="Dessus-Babus S."/>
            <person name="Altorfer M."/>
            <person name="Burckhardt D."/>
            <person name="Oertli M."/>
            <person name="Naumann U."/>
            <person name="Petersen F."/>
            <person name="Wong J."/>
        </authorList>
    </citation>
    <scope>NUCLEOTIDE SEQUENCE</scope>
    <source>
        <strain evidence="3">GSM-AAB239-AS_SAM_17_03QT</strain>
        <tissue evidence="3">Leaf</tissue>
    </source>
</reference>
<dbReference type="EMBL" id="JANAVB010033022">
    <property type="protein sequence ID" value="KAJ6809143.1"/>
    <property type="molecule type" value="Genomic_DNA"/>
</dbReference>
<sequence length="123" mass="13184">MVEPLRQPPLEHPLPAASWPPLCPLCPSRPPPSRATNSRPRDPAASLHLPPSIRPSDLPEAPLYVSCLPRAPPTRHPCDPCALAEAPLYVEPLATSSPLDPPPVFPLKKTLTLALPFPVAVVP</sequence>
<feature type="compositionally biased region" description="Pro residues" evidence="1">
    <location>
        <begin position="21"/>
        <end position="33"/>
    </location>
</feature>